<dbReference type="KEGG" id="strr:EKD16_09665"/>
<dbReference type="AlphaFoldDB" id="A0A4P6Q3A0"/>
<reference evidence="2 3" key="1">
    <citation type="submission" date="2019-02" db="EMBL/GenBank/DDBJ databases">
        <authorList>
            <person name="Khodamoradi S."/>
            <person name="Hahnke R.L."/>
            <person name="Kaempfer P."/>
            <person name="Schumann P."/>
            <person name="Rohde M."/>
            <person name="Steinert M."/>
            <person name="Luzhetskyy A."/>
            <person name="Wink J."/>
            <person name="Ruckert C."/>
        </authorList>
    </citation>
    <scope>NUCLEOTIDE SEQUENCE [LARGE SCALE GENOMIC DNA]</scope>
    <source>
        <strain evidence="2 3">M2</strain>
    </source>
</reference>
<gene>
    <name evidence="2" type="ORF">EKD16_09665</name>
</gene>
<feature type="compositionally biased region" description="Low complexity" evidence="1">
    <location>
        <begin position="1"/>
        <end position="14"/>
    </location>
</feature>
<dbReference type="Proteomes" id="UP000292235">
    <property type="component" value="Chromosome"/>
</dbReference>
<dbReference type="RefSeq" id="WP_131098035.1">
    <property type="nucleotide sequence ID" value="NZ_CP036455.1"/>
</dbReference>
<evidence type="ECO:0000313" key="2">
    <source>
        <dbReference type="EMBL" id="QBI53721.1"/>
    </source>
</evidence>
<dbReference type="OrthoDB" id="3523587at2"/>
<proteinExistence type="predicted"/>
<dbReference type="Gene3D" id="3.40.50.300">
    <property type="entry name" value="P-loop containing nucleotide triphosphate hydrolases"/>
    <property type="match status" value="1"/>
</dbReference>
<accession>A0A4P6Q3A0</accession>
<keyword evidence="3" id="KW-1185">Reference proteome</keyword>
<dbReference type="EMBL" id="CP036455">
    <property type="protein sequence ID" value="QBI53721.1"/>
    <property type="molecule type" value="Genomic_DNA"/>
</dbReference>
<dbReference type="Pfam" id="PF13671">
    <property type="entry name" value="AAA_33"/>
    <property type="match status" value="1"/>
</dbReference>
<sequence>MFPETASASTPAPAQGLQPGRVPRVLRYPDDSLLLVGGIPGAGKSTLLNRLFALEGTETHPVRTPEGTRVIDSQQSRNRLTRRLRALPYPAWRWMMHCLHYLRVLQALRVGGGPVVVHVTATRRLMLRLLGRYCRRIGVEVHLLLIDADPQAALRGQIERGRRLTAHNHRWHVRRWRRVLVDCAAGAQALVPGARSLLLVRREAVEEVAEIRFTADAQGPPGDGAAPAAMP</sequence>
<protein>
    <submittedName>
        <fullName evidence="2">Uncharacterized protein</fullName>
    </submittedName>
</protein>
<organism evidence="2 3">
    <name type="scientific">Streptomonospora litoralis</name>
    <dbReference type="NCBI Taxonomy" id="2498135"/>
    <lineage>
        <taxon>Bacteria</taxon>
        <taxon>Bacillati</taxon>
        <taxon>Actinomycetota</taxon>
        <taxon>Actinomycetes</taxon>
        <taxon>Streptosporangiales</taxon>
        <taxon>Nocardiopsidaceae</taxon>
        <taxon>Streptomonospora</taxon>
    </lineage>
</organism>
<dbReference type="SUPFAM" id="SSF52540">
    <property type="entry name" value="P-loop containing nucleoside triphosphate hydrolases"/>
    <property type="match status" value="1"/>
</dbReference>
<evidence type="ECO:0000313" key="3">
    <source>
        <dbReference type="Proteomes" id="UP000292235"/>
    </source>
</evidence>
<feature type="region of interest" description="Disordered" evidence="1">
    <location>
        <begin position="1"/>
        <end position="22"/>
    </location>
</feature>
<dbReference type="InterPro" id="IPR027417">
    <property type="entry name" value="P-loop_NTPase"/>
</dbReference>
<name>A0A4P6Q3A0_9ACTN</name>
<evidence type="ECO:0000256" key="1">
    <source>
        <dbReference type="SAM" id="MobiDB-lite"/>
    </source>
</evidence>